<dbReference type="GeneID" id="28857520"/>
<dbReference type="Proteomes" id="UP000078397">
    <property type="component" value="Unassembled WGS sequence"/>
</dbReference>
<comment type="caution">
    <text evidence="1">The sequence shown here is derived from an EMBL/GenBank/DDBJ whole genome shotgun (WGS) entry which is preliminary data.</text>
</comment>
<organism evidence="1 2">
    <name type="scientific">Pochonia chlamydosporia 170</name>
    <dbReference type="NCBI Taxonomy" id="1380566"/>
    <lineage>
        <taxon>Eukaryota</taxon>
        <taxon>Fungi</taxon>
        <taxon>Dikarya</taxon>
        <taxon>Ascomycota</taxon>
        <taxon>Pezizomycotina</taxon>
        <taxon>Sordariomycetes</taxon>
        <taxon>Hypocreomycetidae</taxon>
        <taxon>Hypocreales</taxon>
        <taxon>Clavicipitaceae</taxon>
        <taxon>Pochonia</taxon>
    </lineage>
</organism>
<protein>
    <submittedName>
        <fullName evidence="1">Uncharacterized protein</fullName>
    </submittedName>
</protein>
<evidence type="ECO:0000313" key="2">
    <source>
        <dbReference type="Proteomes" id="UP000078397"/>
    </source>
</evidence>
<sequence>MWCSGTGKLSWEPVMSLPGFVRYVSAEMLRCGHRRLTVFCVRFQVTVEASEKGCSKKEFIHLLRKLEER</sequence>
<name>A0A179FSD7_METCM</name>
<keyword evidence="2" id="KW-1185">Reference proteome</keyword>
<dbReference type="KEGG" id="pchm:VFPPC_15773"/>
<reference evidence="1 2" key="1">
    <citation type="journal article" date="2016" name="PLoS Pathog.">
        <title>Biosynthesis of antibiotic leucinostatins in bio-control fungus Purpureocillium lilacinum and their inhibition on phytophthora revealed by genome mining.</title>
        <authorList>
            <person name="Wang G."/>
            <person name="Liu Z."/>
            <person name="Lin R."/>
            <person name="Li E."/>
            <person name="Mao Z."/>
            <person name="Ling J."/>
            <person name="Yang Y."/>
            <person name="Yin W.B."/>
            <person name="Xie B."/>
        </authorList>
    </citation>
    <scope>NUCLEOTIDE SEQUENCE [LARGE SCALE GENOMIC DNA]</scope>
    <source>
        <strain evidence="1">170</strain>
    </source>
</reference>
<proteinExistence type="predicted"/>
<accession>A0A179FSD7</accession>
<dbReference type="AlphaFoldDB" id="A0A179FSD7"/>
<dbReference type="RefSeq" id="XP_018144901.1">
    <property type="nucleotide sequence ID" value="XM_018293526.1"/>
</dbReference>
<gene>
    <name evidence="1" type="ORF">VFPPC_15773</name>
</gene>
<evidence type="ECO:0000313" key="1">
    <source>
        <dbReference type="EMBL" id="OAQ68051.1"/>
    </source>
</evidence>
<dbReference type="EMBL" id="LSBJ02000003">
    <property type="protein sequence ID" value="OAQ68051.1"/>
    <property type="molecule type" value="Genomic_DNA"/>
</dbReference>